<reference evidence="9 10" key="1">
    <citation type="submission" date="2020-09" db="EMBL/GenBank/DDBJ databases">
        <title>Novel species of Mucilaginibacter isolated from a glacier on the Tibetan Plateau.</title>
        <authorList>
            <person name="Liu Q."/>
            <person name="Xin Y.-H."/>
        </authorList>
    </citation>
    <scope>NUCLEOTIDE SEQUENCE [LARGE SCALE GENOMIC DNA]</scope>
    <source>
        <strain evidence="9 10">ZT4R22</strain>
    </source>
</reference>
<feature type="transmembrane region" description="Helical" evidence="6">
    <location>
        <begin position="74"/>
        <end position="99"/>
    </location>
</feature>
<evidence type="ECO:0000313" key="10">
    <source>
        <dbReference type="Proteomes" id="UP000606600"/>
    </source>
</evidence>
<evidence type="ECO:0000256" key="3">
    <source>
        <dbReference type="ARBA" id="ARBA00022692"/>
    </source>
</evidence>
<accession>A0ABR7WXX5</accession>
<evidence type="ECO:0000256" key="4">
    <source>
        <dbReference type="ARBA" id="ARBA00022989"/>
    </source>
</evidence>
<sequence>MINSYYILENGEKTGPYTQYELMDMGLDIHTMVLSPLDEDWQQACDLPEFNEYFEQQGYLFPTATNLASFWWRLLAYLLDYIIIIVIVAVFFIVLSIIIGLTGGSPILTDDESSTKTEPILNLVGILAMISYHSICEATRLRGGLGKKICKLSVVDANGMRISFGKALSRNLGKILSSMVIGMGFLSIFWDDHRQGWHDHLAKTYIIKH</sequence>
<evidence type="ECO:0000259" key="8">
    <source>
        <dbReference type="Pfam" id="PF14237"/>
    </source>
</evidence>
<feature type="domain" description="RDD" evidence="7">
    <location>
        <begin position="67"/>
        <end position="203"/>
    </location>
</feature>
<comment type="caution">
    <text evidence="9">The sequence shown here is derived from an EMBL/GenBank/DDBJ whole genome shotgun (WGS) entry which is preliminary data.</text>
</comment>
<dbReference type="RefSeq" id="WP_191190927.1">
    <property type="nucleotide sequence ID" value="NZ_JACWMY010000011.1"/>
</dbReference>
<dbReference type="InterPro" id="IPR051791">
    <property type="entry name" value="Pra-immunoreactive"/>
</dbReference>
<dbReference type="InterPro" id="IPR010432">
    <property type="entry name" value="RDD"/>
</dbReference>
<dbReference type="Pfam" id="PF06271">
    <property type="entry name" value="RDD"/>
    <property type="match status" value="1"/>
</dbReference>
<evidence type="ECO:0000256" key="6">
    <source>
        <dbReference type="SAM" id="Phobius"/>
    </source>
</evidence>
<evidence type="ECO:0000313" key="9">
    <source>
        <dbReference type="EMBL" id="MBD1366289.1"/>
    </source>
</evidence>
<dbReference type="PANTHER" id="PTHR36115">
    <property type="entry name" value="PROLINE-RICH ANTIGEN HOMOLOG-RELATED"/>
    <property type="match status" value="1"/>
</dbReference>
<feature type="transmembrane region" description="Helical" evidence="6">
    <location>
        <begin position="171"/>
        <end position="190"/>
    </location>
</feature>
<gene>
    <name evidence="9" type="ORF">IDJ77_20925</name>
</gene>
<evidence type="ECO:0000256" key="5">
    <source>
        <dbReference type="ARBA" id="ARBA00023136"/>
    </source>
</evidence>
<dbReference type="Pfam" id="PF14237">
    <property type="entry name" value="GYF_2"/>
    <property type="match status" value="1"/>
</dbReference>
<evidence type="ECO:0000256" key="2">
    <source>
        <dbReference type="ARBA" id="ARBA00022475"/>
    </source>
</evidence>
<dbReference type="Proteomes" id="UP000606600">
    <property type="component" value="Unassembled WGS sequence"/>
</dbReference>
<keyword evidence="2" id="KW-1003">Cell membrane</keyword>
<proteinExistence type="predicted"/>
<keyword evidence="4 6" id="KW-1133">Transmembrane helix</keyword>
<dbReference type="EMBL" id="JACWMY010000011">
    <property type="protein sequence ID" value="MBD1366289.1"/>
    <property type="molecule type" value="Genomic_DNA"/>
</dbReference>
<dbReference type="PANTHER" id="PTHR36115:SF4">
    <property type="entry name" value="MEMBRANE PROTEIN"/>
    <property type="match status" value="1"/>
</dbReference>
<protein>
    <submittedName>
        <fullName evidence="9">RDD family protein</fullName>
    </submittedName>
</protein>
<evidence type="ECO:0000256" key="1">
    <source>
        <dbReference type="ARBA" id="ARBA00004651"/>
    </source>
</evidence>
<evidence type="ECO:0000259" key="7">
    <source>
        <dbReference type="Pfam" id="PF06271"/>
    </source>
</evidence>
<feature type="domain" description="GYF" evidence="8">
    <location>
        <begin position="5"/>
        <end position="50"/>
    </location>
</feature>
<keyword evidence="5 6" id="KW-0472">Membrane</keyword>
<comment type="subcellular location">
    <subcellularLocation>
        <location evidence="1">Cell membrane</location>
        <topology evidence="1">Multi-pass membrane protein</topology>
    </subcellularLocation>
</comment>
<keyword evidence="3 6" id="KW-0812">Transmembrane</keyword>
<feature type="transmembrane region" description="Helical" evidence="6">
    <location>
        <begin position="119"/>
        <end position="138"/>
    </location>
</feature>
<dbReference type="InterPro" id="IPR025640">
    <property type="entry name" value="GYF_2"/>
</dbReference>
<name>A0ABR7WXX5_9SPHI</name>
<organism evidence="9 10">
    <name type="scientific">Mucilaginibacter pankratovii</name>
    <dbReference type="NCBI Taxonomy" id="2772110"/>
    <lineage>
        <taxon>Bacteria</taxon>
        <taxon>Pseudomonadati</taxon>
        <taxon>Bacteroidota</taxon>
        <taxon>Sphingobacteriia</taxon>
        <taxon>Sphingobacteriales</taxon>
        <taxon>Sphingobacteriaceae</taxon>
        <taxon>Mucilaginibacter</taxon>
    </lineage>
</organism>
<keyword evidence="10" id="KW-1185">Reference proteome</keyword>